<dbReference type="InterPro" id="IPR036196">
    <property type="entry name" value="Ptyr_pPase_sf"/>
</dbReference>
<dbReference type="PANTHER" id="PTHR43428">
    <property type="entry name" value="ARSENATE REDUCTASE"/>
    <property type="match status" value="1"/>
</dbReference>
<accession>S3V2Q0</accession>
<dbReference type="Proteomes" id="UP000014540">
    <property type="component" value="Unassembled WGS sequence"/>
</dbReference>
<gene>
    <name evidence="1" type="ORF">LEP1GSC058_1661</name>
</gene>
<dbReference type="RefSeq" id="WP_016548982.1">
    <property type="nucleotide sequence ID" value="NZ_AKWZ02000006.1"/>
</dbReference>
<comment type="caution">
    <text evidence="1">The sequence shown here is derived from an EMBL/GenBank/DDBJ whole genome shotgun (WGS) entry which is preliminary data.</text>
</comment>
<reference evidence="1" key="1">
    <citation type="submission" date="2013-04" db="EMBL/GenBank/DDBJ databases">
        <authorList>
            <person name="Harkins D.M."/>
            <person name="Durkin A.S."/>
            <person name="Selengut J.D."/>
            <person name="Sanka R."/>
            <person name="DePew J."/>
            <person name="Purushe J."/>
            <person name="Ahmed A."/>
            <person name="van der Linden H."/>
            <person name="Goris M.G.A."/>
            <person name="Hartskeerl R.A."/>
            <person name="Vinetz J.M."/>
            <person name="Sutton G.G."/>
            <person name="Nelson W.C."/>
            <person name="Fouts D.E."/>
        </authorList>
    </citation>
    <scope>NUCLEOTIDE SEQUENCE [LARGE SCALE GENOMIC DNA]</scope>
    <source>
        <strain evidence="1">BUT 6</strain>
    </source>
</reference>
<dbReference type="PANTHER" id="PTHR43428:SF1">
    <property type="entry name" value="ARSENATE REDUCTASE"/>
    <property type="match status" value="1"/>
</dbReference>
<dbReference type="AlphaFoldDB" id="S3V2Q0"/>
<dbReference type="STRING" id="1193011.LEP1GSC058_1661"/>
<evidence type="ECO:0000313" key="2">
    <source>
        <dbReference type="Proteomes" id="UP000014540"/>
    </source>
</evidence>
<evidence type="ECO:0000313" key="1">
    <source>
        <dbReference type="EMBL" id="EPG74909.1"/>
    </source>
</evidence>
<proteinExistence type="predicted"/>
<dbReference type="SUPFAM" id="SSF52788">
    <property type="entry name" value="Phosphotyrosine protein phosphatases I"/>
    <property type="match status" value="1"/>
</dbReference>
<organism evidence="1 2">
    <name type="scientific">Leptospira fainei serovar Hurstbridge str. BUT 6</name>
    <dbReference type="NCBI Taxonomy" id="1193011"/>
    <lineage>
        <taxon>Bacteria</taxon>
        <taxon>Pseudomonadati</taxon>
        <taxon>Spirochaetota</taxon>
        <taxon>Spirochaetia</taxon>
        <taxon>Leptospirales</taxon>
        <taxon>Leptospiraceae</taxon>
        <taxon>Leptospira</taxon>
    </lineage>
</organism>
<protein>
    <submittedName>
        <fullName evidence="1">Low molecular weight phosphotyrosine protein phosphatase domain protein</fullName>
    </submittedName>
</protein>
<dbReference type="EMBL" id="AKWZ02000006">
    <property type="protein sequence ID" value="EPG74909.1"/>
    <property type="molecule type" value="Genomic_DNA"/>
</dbReference>
<sequence>MNRLIQSLKIYLELRERSCLHISELRKARLLPISSIIQDRIIEEGFAKILFICDNNSARSQFAQILTTAIAKYLSLPDIEAYSGGKHAAILHSNTIDALICVGFKIDRIGNENVSPKYNVTYCDPLNPILAFSKLYSDDPNPKNNFIAIFVNSLDENDLPKIPGAKTSVSLPYADLKVKDSTPESLQEYVETCELITIDLLFILQQVKDKLLSP</sequence>
<dbReference type="OrthoDB" id="9784339at2"/>
<dbReference type="Gene3D" id="3.40.50.2300">
    <property type="match status" value="1"/>
</dbReference>
<name>S3V2Q0_9LEPT</name>
<keyword evidence="2" id="KW-1185">Reference proteome</keyword>